<dbReference type="EMBL" id="CASHSV030000716">
    <property type="protein sequence ID" value="CAJ2673309.1"/>
    <property type="molecule type" value="Genomic_DNA"/>
</dbReference>
<protein>
    <submittedName>
        <fullName evidence="1">Uncharacterized protein</fullName>
    </submittedName>
</protein>
<organism evidence="1 2">
    <name type="scientific">Trifolium pratense</name>
    <name type="common">Red clover</name>
    <dbReference type="NCBI Taxonomy" id="57577"/>
    <lineage>
        <taxon>Eukaryota</taxon>
        <taxon>Viridiplantae</taxon>
        <taxon>Streptophyta</taxon>
        <taxon>Embryophyta</taxon>
        <taxon>Tracheophyta</taxon>
        <taxon>Spermatophyta</taxon>
        <taxon>Magnoliopsida</taxon>
        <taxon>eudicotyledons</taxon>
        <taxon>Gunneridae</taxon>
        <taxon>Pentapetalae</taxon>
        <taxon>rosids</taxon>
        <taxon>fabids</taxon>
        <taxon>Fabales</taxon>
        <taxon>Fabaceae</taxon>
        <taxon>Papilionoideae</taxon>
        <taxon>50 kb inversion clade</taxon>
        <taxon>NPAAA clade</taxon>
        <taxon>Hologalegina</taxon>
        <taxon>IRL clade</taxon>
        <taxon>Trifolieae</taxon>
        <taxon>Trifolium</taxon>
    </lineage>
</organism>
<dbReference type="Proteomes" id="UP001177021">
    <property type="component" value="Unassembled WGS sequence"/>
</dbReference>
<keyword evidence="2" id="KW-1185">Reference proteome</keyword>
<proteinExistence type="predicted"/>
<evidence type="ECO:0000313" key="1">
    <source>
        <dbReference type="EMBL" id="CAJ2673309.1"/>
    </source>
</evidence>
<evidence type="ECO:0000313" key="2">
    <source>
        <dbReference type="Proteomes" id="UP001177021"/>
    </source>
</evidence>
<reference evidence="1" key="1">
    <citation type="submission" date="2023-10" db="EMBL/GenBank/DDBJ databases">
        <authorList>
            <person name="Rodriguez Cubillos JULIANA M."/>
            <person name="De Vega J."/>
        </authorList>
    </citation>
    <scope>NUCLEOTIDE SEQUENCE</scope>
</reference>
<name>A0ACB0LUT4_TRIPR</name>
<gene>
    <name evidence="1" type="ORF">MILVUS5_LOCUS36806</name>
</gene>
<comment type="caution">
    <text evidence="1">The sequence shown here is derived from an EMBL/GenBank/DDBJ whole genome shotgun (WGS) entry which is preliminary data.</text>
</comment>
<sequence>MATLTHRITTTHSSSKPFKYNKLRNHRRSWNHEPTHSTLFQFIQNWTAKFRNLFIHLRAEAIEEPVRVNFEVISSIHVQFKTQGFTLPLSQNLLLVFMLSRPTLLLNTCNNINNGGGDGEDW</sequence>
<accession>A0ACB0LUT4</accession>